<sequence>MAHPVREPVASFEYDMGGQDGALTFDEVGSKLEQFCDVIPNHPGTISQQFFDDVVYKKCAQGLYKELPEPWRLRKEPSVPYSMQIVILPDPSTPNAENGARESVLIFKHVYLHKNKLPVKDCSDCCCGMAMKFDWGTHRVALMAFNFMLDKVGGKQIRFWCVQPKFQKKLTIDNQARADGYRFIRDQGPRANNQNQFMEWTDEQIHTPGSPIEGWQEGKVNQALHNYMRGRQNAKTLEYWPFTLKSFVDWFFDGVLVTMLPSIRQHGITWIGRTRTGKSLGSKTILFAQSKFEIDRDEREDLVPSIVTAKHLDFFKAEPITKYKPGVFDDGMLQKMDASFLKAFINPSDP</sequence>
<evidence type="ECO:0000313" key="1">
    <source>
        <dbReference type="EMBL" id="CAJ1383110.1"/>
    </source>
</evidence>
<dbReference type="Proteomes" id="UP001178507">
    <property type="component" value="Unassembled WGS sequence"/>
</dbReference>
<evidence type="ECO:0000313" key="2">
    <source>
        <dbReference type="Proteomes" id="UP001178507"/>
    </source>
</evidence>
<comment type="caution">
    <text evidence="1">The sequence shown here is derived from an EMBL/GenBank/DDBJ whole genome shotgun (WGS) entry which is preliminary data.</text>
</comment>
<protein>
    <submittedName>
        <fullName evidence="1">Uncharacterized protein</fullName>
    </submittedName>
</protein>
<dbReference type="AlphaFoldDB" id="A0AA36IAG4"/>
<organism evidence="1 2">
    <name type="scientific">Effrenium voratum</name>
    <dbReference type="NCBI Taxonomy" id="2562239"/>
    <lineage>
        <taxon>Eukaryota</taxon>
        <taxon>Sar</taxon>
        <taxon>Alveolata</taxon>
        <taxon>Dinophyceae</taxon>
        <taxon>Suessiales</taxon>
        <taxon>Symbiodiniaceae</taxon>
        <taxon>Effrenium</taxon>
    </lineage>
</organism>
<keyword evidence="2" id="KW-1185">Reference proteome</keyword>
<reference evidence="1" key="1">
    <citation type="submission" date="2023-08" db="EMBL/GenBank/DDBJ databases">
        <authorList>
            <person name="Chen Y."/>
            <person name="Shah S."/>
            <person name="Dougan E. K."/>
            <person name="Thang M."/>
            <person name="Chan C."/>
        </authorList>
    </citation>
    <scope>NUCLEOTIDE SEQUENCE</scope>
</reference>
<gene>
    <name evidence="1" type="ORF">EVOR1521_LOCUS10319</name>
</gene>
<accession>A0AA36IAG4</accession>
<proteinExistence type="predicted"/>
<name>A0AA36IAG4_9DINO</name>
<dbReference type="EMBL" id="CAUJNA010000987">
    <property type="protein sequence ID" value="CAJ1383110.1"/>
    <property type="molecule type" value="Genomic_DNA"/>
</dbReference>